<dbReference type="InterPro" id="IPR052514">
    <property type="entry name" value="SAM-dependent_MTase"/>
</dbReference>
<dbReference type="CDD" id="cd02440">
    <property type="entry name" value="AdoMet_MTases"/>
    <property type="match status" value="1"/>
</dbReference>
<keyword evidence="2" id="KW-0489">Methyltransferase</keyword>
<dbReference type="Proteomes" id="UP000247792">
    <property type="component" value="Unassembled WGS sequence"/>
</dbReference>
<dbReference type="NCBIfam" id="TIGR01444">
    <property type="entry name" value="fkbM_fam"/>
    <property type="match status" value="1"/>
</dbReference>
<comment type="caution">
    <text evidence="2">The sequence shown here is derived from an EMBL/GenBank/DDBJ whole genome shotgun (WGS) entry which is preliminary data.</text>
</comment>
<dbReference type="InterPro" id="IPR006342">
    <property type="entry name" value="FkbM_mtfrase"/>
</dbReference>
<dbReference type="EMBL" id="QJKB01000004">
    <property type="protein sequence ID" value="PXX43025.1"/>
    <property type="molecule type" value="Genomic_DNA"/>
</dbReference>
<keyword evidence="2" id="KW-0808">Transferase</keyword>
<reference evidence="2 3" key="1">
    <citation type="submission" date="2018-05" db="EMBL/GenBank/DDBJ databases">
        <title>Genomic Encyclopedia of Type Strains, Phase IV (KMG-IV): sequencing the most valuable type-strain genomes for metagenomic binning, comparative biology and taxonomic classification.</title>
        <authorList>
            <person name="Goeker M."/>
        </authorList>
    </citation>
    <scope>NUCLEOTIDE SEQUENCE [LARGE SCALE GENOMIC DNA]</scope>
    <source>
        <strain evidence="2 3">DSM 19792</strain>
    </source>
</reference>
<dbReference type="Pfam" id="PF05050">
    <property type="entry name" value="Methyltransf_21"/>
    <property type="match status" value="1"/>
</dbReference>
<dbReference type="GO" id="GO:0008168">
    <property type="term" value="F:methyltransferase activity"/>
    <property type="evidence" value="ECO:0007669"/>
    <property type="project" value="UniProtKB-KW"/>
</dbReference>
<dbReference type="RefSeq" id="WP_110255592.1">
    <property type="nucleotide sequence ID" value="NZ_QJKB01000004.1"/>
</dbReference>
<accession>A0A318J5N3</accession>
<name>A0A318J5N3_9BURK</name>
<dbReference type="PANTHER" id="PTHR34203:SF15">
    <property type="entry name" value="SLL1173 PROTEIN"/>
    <property type="match status" value="1"/>
</dbReference>
<evidence type="ECO:0000313" key="3">
    <source>
        <dbReference type="Proteomes" id="UP000247792"/>
    </source>
</evidence>
<dbReference type="InterPro" id="IPR029063">
    <property type="entry name" value="SAM-dependent_MTases_sf"/>
</dbReference>
<dbReference type="GO" id="GO:0032259">
    <property type="term" value="P:methylation"/>
    <property type="evidence" value="ECO:0007669"/>
    <property type="project" value="UniProtKB-KW"/>
</dbReference>
<dbReference type="PANTHER" id="PTHR34203">
    <property type="entry name" value="METHYLTRANSFERASE, FKBM FAMILY PROTEIN"/>
    <property type="match status" value="1"/>
</dbReference>
<proteinExistence type="predicted"/>
<organism evidence="2 3">
    <name type="scientific">Undibacterium pigrum</name>
    <dbReference type="NCBI Taxonomy" id="401470"/>
    <lineage>
        <taxon>Bacteria</taxon>
        <taxon>Pseudomonadati</taxon>
        <taxon>Pseudomonadota</taxon>
        <taxon>Betaproteobacteria</taxon>
        <taxon>Burkholderiales</taxon>
        <taxon>Oxalobacteraceae</taxon>
        <taxon>Undibacterium</taxon>
    </lineage>
</organism>
<evidence type="ECO:0000313" key="2">
    <source>
        <dbReference type="EMBL" id="PXX43025.1"/>
    </source>
</evidence>
<keyword evidence="3" id="KW-1185">Reference proteome</keyword>
<gene>
    <name evidence="2" type="ORF">DFR42_10425</name>
</gene>
<dbReference type="AlphaFoldDB" id="A0A318J5N3"/>
<feature type="domain" description="Methyltransferase FkbM" evidence="1">
    <location>
        <begin position="153"/>
        <end position="314"/>
    </location>
</feature>
<sequence length="358" mass="39236">MLRKLFSKPAPAAAAPVQQVAPAMHVGANPITKFGDWAYSEHTTTEDIFHCFRLILGRSPNPEEWPGHGAQAGKPLDAVVASYLNSLEFAQRQEKLAIKRDAGGIQLVSIGGLSMFVDPEDLDLGMPLIHGEYEPHVTKVFKDHVQAGMGVLDIGANIGYFSMIAASLAGETGVVYAVEPNTNNVKFIELSKRENGFKNIKIINSAAGEDFDILSLNSSYSNGTTAHLSEDQQTLMKSTVVACMPLDNLIPADRKIDFIKIDIEGFEYRALLGARRLVEKWRPVIVSEFSPDFMPLTGGNDGPTYLRFLFDLGYTAAIIQKNGELFEAGNDVAKVMDYYKDMGVDHIDILFKHTAVPA</sequence>
<dbReference type="OrthoDB" id="2529130at2"/>
<dbReference type="SUPFAM" id="SSF53335">
    <property type="entry name" value="S-adenosyl-L-methionine-dependent methyltransferases"/>
    <property type="match status" value="1"/>
</dbReference>
<dbReference type="Gene3D" id="3.40.50.150">
    <property type="entry name" value="Vaccinia Virus protein VP39"/>
    <property type="match status" value="1"/>
</dbReference>
<protein>
    <submittedName>
        <fullName evidence="2">FkbM family methyltransferase</fullName>
    </submittedName>
</protein>
<evidence type="ECO:0000259" key="1">
    <source>
        <dbReference type="Pfam" id="PF05050"/>
    </source>
</evidence>